<dbReference type="AlphaFoldDB" id="D5BT09"/>
<feature type="transmembrane region" description="Helical" evidence="2">
    <location>
        <begin position="177"/>
        <end position="196"/>
    </location>
</feature>
<organism evidence="3 4">
    <name type="scientific">Puniceispirillum marinum (strain IMCC1322)</name>
    <dbReference type="NCBI Taxonomy" id="488538"/>
    <lineage>
        <taxon>Bacteria</taxon>
        <taxon>Pseudomonadati</taxon>
        <taxon>Pseudomonadota</taxon>
        <taxon>Alphaproteobacteria</taxon>
        <taxon>Candidatus Puniceispirillales</taxon>
        <taxon>Candidatus Puniceispirillaceae</taxon>
        <taxon>Candidatus Puniceispirillum</taxon>
    </lineage>
</organism>
<gene>
    <name evidence="3" type="ordered locus">SAR116_1163</name>
</gene>
<keyword evidence="2" id="KW-0472">Membrane</keyword>
<dbReference type="GO" id="GO:0015225">
    <property type="term" value="F:biotin transmembrane transporter activity"/>
    <property type="evidence" value="ECO:0007669"/>
    <property type="project" value="InterPro"/>
</dbReference>
<dbReference type="PANTHER" id="PTHR34295">
    <property type="entry name" value="BIOTIN TRANSPORTER BIOY"/>
    <property type="match status" value="1"/>
</dbReference>
<accession>D5BT09</accession>
<evidence type="ECO:0000256" key="2">
    <source>
        <dbReference type="SAM" id="Phobius"/>
    </source>
</evidence>
<keyword evidence="2" id="KW-0812">Transmembrane</keyword>
<keyword evidence="2" id="KW-1133">Transmembrane helix</keyword>
<name>D5BT09_PUNMI</name>
<sequence length="210" mass="21901">MTAPTQLQTARFETLATALLGDRFADDTMRTGFTKLVMVIVGSLFIALAAQIAVPMYPVPVTGQTLAILLIGMTYGPRMAGSAVALYLFEGAMGLPVFANGAAGALYMFGPTGGYLAGFLMAAVTLGFLAERGMGRSILSTAVAMLIGTAVIYVFGVAWLSMMIGFEKAVIHGVVPFLYGDVLKAVIAAGLMPFAWKAIKKLGNDSGDNA</sequence>
<reference evidence="3 4" key="1">
    <citation type="journal article" date="2010" name="J. Bacteriol.">
        <title>Complete genome sequence of "Candidatus Puniceispirillum marinum" IMCC1322, a representative of the SAR116 clade in the Alphaproteobacteria.</title>
        <authorList>
            <person name="Oh H.M."/>
            <person name="Kwon K.K."/>
            <person name="Kang I."/>
            <person name="Kang S.G."/>
            <person name="Lee J.H."/>
            <person name="Kim S.J."/>
            <person name="Cho J.C."/>
        </authorList>
    </citation>
    <scope>NUCLEOTIDE SEQUENCE [LARGE SCALE GENOMIC DNA]</scope>
    <source>
        <strain evidence="3 4">IMCC1322</strain>
    </source>
</reference>
<comment type="similarity">
    <text evidence="1">Belongs to the BioY family.</text>
</comment>
<feature type="transmembrane region" description="Helical" evidence="2">
    <location>
        <begin position="59"/>
        <end position="77"/>
    </location>
</feature>
<dbReference type="Pfam" id="PF02632">
    <property type="entry name" value="BioY"/>
    <property type="match status" value="1"/>
</dbReference>
<feature type="transmembrane region" description="Helical" evidence="2">
    <location>
        <begin position="113"/>
        <end position="130"/>
    </location>
</feature>
<evidence type="ECO:0000313" key="4">
    <source>
        <dbReference type="Proteomes" id="UP000007460"/>
    </source>
</evidence>
<dbReference type="InterPro" id="IPR003784">
    <property type="entry name" value="BioY"/>
</dbReference>
<dbReference type="EC" id="2.8.1.6" evidence="3"/>
<dbReference type="PANTHER" id="PTHR34295:SF1">
    <property type="entry name" value="BIOTIN TRANSPORTER BIOY"/>
    <property type="match status" value="1"/>
</dbReference>
<dbReference type="STRING" id="488538.SAR116_1163"/>
<feature type="transmembrane region" description="Helical" evidence="2">
    <location>
        <begin position="33"/>
        <end position="53"/>
    </location>
</feature>
<dbReference type="eggNOG" id="COG1268">
    <property type="taxonomic scope" value="Bacteria"/>
</dbReference>
<protein>
    <submittedName>
        <fullName evidence="3">Biotin biosynthesis protein BioY</fullName>
        <ecNumber evidence="3">2.8.1.6</ecNumber>
    </submittedName>
</protein>
<dbReference type="Gene3D" id="1.10.1760.20">
    <property type="match status" value="1"/>
</dbReference>
<dbReference type="RefSeq" id="WP_013046035.1">
    <property type="nucleotide sequence ID" value="NC_014010.1"/>
</dbReference>
<keyword evidence="3" id="KW-0808">Transferase</keyword>
<dbReference type="GO" id="GO:0004076">
    <property type="term" value="F:biotin synthase activity"/>
    <property type="evidence" value="ECO:0007669"/>
    <property type="project" value="UniProtKB-EC"/>
</dbReference>
<dbReference type="EMBL" id="CP001751">
    <property type="protein sequence ID" value="ADE39406.1"/>
    <property type="molecule type" value="Genomic_DNA"/>
</dbReference>
<dbReference type="GO" id="GO:0005886">
    <property type="term" value="C:plasma membrane"/>
    <property type="evidence" value="ECO:0007669"/>
    <property type="project" value="InterPro"/>
</dbReference>
<evidence type="ECO:0000313" key="3">
    <source>
        <dbReference type="EMBL" id="ADE39406.1"/>
    </source>
</evidence>
<dbReference type="HOGENOM" id="CLU_077931_2_0_5"/>
<dbReference type="Proteomes" id="UP000007460">
    <property type="component" value="Chromosome"/>
</dbReference>
<feature type="transmembrane region" description="Helical" evidence="2">
    <location>
        <begin position="142"/>
        <end position="165"/>
    </location>
</feature>
<evidence type="ECO:0000256" key="1">
    <source>
        <dbReference type="ARBA" id="ARBA00010692"/>
    </source>
</evidence>
<keyword evidence="4" id="KW-1185">Reference proteome</keyword>
<dbReference type="KEGG" id="apb:SAR116_1163"/>
<proteinExistence type="inferred from homology"/>